<feature type="compositionally biased region" description="Low complexity" evidence="1">
    <location>
        <begin position="287"/>
        <end position="297"/>
    </location>
</feature>
<feature type="compositionally biased region" description="Polar residues" evidence="1">
    <location>
        <begin position="224"/>
        <end position="237"/>
    </location>
</feature>
<keyword evidence="4" id="KW-1185">Reference proteome</keyword>
<evidence type="ECO:0000256" key="1">
    <source>
        <dbReference type="SAM" id="MobiDB-lite"/>
    </source>
</evidence>
<accession>A0A0G4EVV0</accession>
<feature type="transmembrane region" description="Helical" evidence="2">
    <location>
        <begin position="20"/>
        <end position="40"/>
    </location>
</feature>
<keyword evidence="2" id="KW-0472">Membrane</keyword>
<organism evidence="3 4">
    <name type="scientific">Vitrella brassicaformis (strain CCMP3155)</name>
    <dbReference type="NCBI Taxonomy" id="1169540"/>
    <lineage>
        <taxon>Eukaryota</taxon>
        <taxon>Sar</taxon>
        <taxon>Alveolata</taxon>
        <taxon>Colpodellida</taxon>
        <taxon>Vitrellaceae</taxon>
        <taxon>Vitrella</taxon>
    </lineage>
</organism>
<dbReference type="EMBL" id="CDMY01000321">
    <property type="protein sequence ID" value="CEM02221.1"/>
    <property type="molecule type" value="Genomic_DNA"/>
</dbReference>
<proteinExistence type="predicted"/>
<feature type="transmembrane region" description="Helical" evidence="2">
    <location>
        <begin position="52"/>
        <end position="75"/>
    </location>
</feature>
<protein>
    <submittedName>
        <fullName evidence="3">Uncharacterized protein</fullName>
    </submittedName>
</protein>
<dbReference type="Proteomes" id="UP000041254">
    <property type="component" value="Unassembled WGS sequence"/>
</dbReference>
<dbReference type="VEuPathDB" id="CryptoDB:Vbra_13530"/>
<dbReference type="InParanoid" id="A0A0G4EVV0"/>
<feature type="region of interest" description="Disordered" evidence="1">
    <location>
        <begin position="184"/>
        <end position="334"/>
    </location>
</feature>
<feature type="compositionally biased region" description="Basic and acidic residues" evidence="1">
    <location>
        <begin position="306"/>
        <end position="316"/>
    </location>
</feature>
<dbReference type="AlphaFoldDB" id="A0A0G4EVV0"/>
<keyword evidence="2" id="KW-1133">Transmembrane helix</keyword>
<feature type="compositionally biased region" description="Basic and acidic residues" evidence="1">
    <location>
        <begin position="201"/>
        <end position="217"/>
    </location>
</feature>
<gene>
    <name evidence="3" type="ORF">Vbra_13530</name>
</gene>
<evidence type="ECO:0000313" key="4">
    <source>
        <dbReference type="Proteomes" id="UP000041254"/>
    </source>
</evidence>
<keyword evidence="2" id="KW-0812">Transmembrane</keyword>
<name>A0A0G4EVV0_VITBC</name>
<reference evidence="3 4" key="1">
    <citation type="submission" date="2014-11" db="EMBL/GenBank/DDBJ databases">
        <authorList>
            <person name="Zhu J."/>
            <person name="Qi W."/>
            <person name="Song R."/>
        </authorList>
    </citation>
    <scope>NUCLEOTIDE SEQUENCE [LARGE SCALE GENOMIC DNA]</scope>
</reference>
<dbReference type="PhylomeDB" id="A0A0G4EVV0"/>
<sequence length="334" mass="36422">MVSLTLQIFYWPWLSNENNFLDVSLLLALCVMCVSGSFFIPRTDKNEDVFAGTLMGTVVISFTLVLASIILPIVFSSSARLKKIEEMKLKKLAIDSKIVGYCLYNTPANLLEGDLDTVTALDRRKLRQTVDMLKLEAIDKPLYLRGLHKVLEKDAGGLVPDSLYEGEYDISMKRSGRLTRAHMVSQRTGLGPLSVMSSSESVDRKGKGGGDGADRGGRVRRPSVVQSISPTMHSPDQSPVRKPPPPQHQTSPGFGSMESYESDEGSVGNDDTGVQHPFGANPQPTIAQPTPQEAEQQQHIEIGPIDDGHGETRNNVEGDDGALSPAHRQPVTDL</sequence>
<evidence type="ECO:0000313" key="3">
    <source>
        <dbReference type="EMBL" id="CEM02221.1"/>
    </source>
</evidence>
<evidence type="ECO:0000256" key="2">
    <source>
        <dbReference type="SAM" id="Phobius"/>
    </source>
</evidence>